<comment type="similarity">
    <text evidence="4">Belongs to the N(4)/N(6)-methyltransferase family.</text>
</comment>
<dbReference type="Proteomes" id="UP000436483">
    <property type="component" value="Unassembled WGS sequence"/>
</dbReference>
<evidence type="ECO:0000313" key="6">
    <source>
        <dbReference type="EMBL" id="MXQ11818.1"/>
    </source>
</evidence>
<comment type="caution">
    <text evidence="6">The sequence shown here is derived from an EMBL/GenBank/DDBJ whole genome shotgun (WGS) entry which is preliminary data.</text>
</comment>
<evidence type="ECO:0000259" key="5">
    <source>
        <dbReference type="Pfam" id="PF01555"/>
    </source>
</evidence>
<dbReference type="EMBL" id="WURB01000006">
    <property type="protein sequence ID" value="MXQ11818.1"/>
    <property type="molecule type" value="Genomic_DNA"/>
</dbReference>
<name>A0A7X3MRP3_9HYPH</name>
<dbReference type="GO" id="GO:0032259">
    <property type="term" value="P:methylation"/>
    <property type="evidence" value="ECO:0007669"/>
    <property type="project" value="UniProtKB-KW"/>
</dbReference>
<dbReference type="SUPFAM" id="SSF53335">
    <property type="entry name" value="S-adenosyl-L-methionine-dependent methyltransferases"/>
    <property type="match status" value="1"/>
</dbReference>
<evidence type="ECO:0000256" key="2">
    <source>
        <dbReference type="ARBA" id="ARBA00022679"/>
    </source>
</evidence>
<dbReference type="GO" id="GO:0009007">
    <property type="term" value="F:site-specific DNA-methyltransferase (adenine-specific) activity"/>
    <property type="evidence" value="ECO:0007669"/>
    <property type="project" value="UniProtKB-EC"/>
</dbReference>
<dbReference type="EC" id="2.1.1.-" evidence="4"/>
<dbReference type="Gene3D" id="3.40.50.150">
    <property type="entry name" value="Vaccinia Virus protein VP39"/>
    <property type="match status" value="1"/>
</dbReference>
<dbReference type="Pfam" id="PF01555">
    <property type="entry name" value="N6_N4_Mtase"/>
    <property type="match status" value="1"/>
</dbReference>
<dbReference type="AlphaFoldDB" id="A0A7X3MRP3"/>
<dbReference type="OrthoDB" id="7806498at2"/>
<organism evidence="6 7">
    <name type="scientific">Microvirga makkahensis</name>
    <dbReference type="NCBI Taxonomy" id="1128670"/>
    <lineage>
        <taxon>Bacteria</taxon>
        <taxon>Pseudomonadati</taxon>
        <taxon>Pseudomonadota</taxon>
        <taxon>Alphaproteobacteria</taxon>
        <taxon>Hyphomicrobiales</taxon>
        <taxon>Methylobacteriaceae</taxon>
        <taxon>Microvirga</taxon>
    </lineage>
</organism>
<dbReference type="PRINTS" id="PR00508">
    <property type="entry name" value="S21N4MTFRASE"/>
</dbReference>
<keyword evidence="2 6" id="KW-0808">Transferase</keyword>
<sequence>METTAQHLPPEEERLSPLDDVFAGDSVALVRSLPSESVHLILSDIPYGIGIEDWDVLHTNTNSAYLGASPAQARAGAVFKKRGKPINGWSEADRAIPREYYEWCLTWSPEWLRVLKPGGSALVFAGRRLAHRCIAAMEDSGFSYKDMLAWMRERAPHRAQRLSAVYERRGDAAAAKAWDGWRVGNLRPTFEPVLWLTKPYRIGATLADNVLVHGIGAYNQDALLKYVPEPGNVLDLGFLPKEGGLHPTQKPVRLMQALIELTTQEGQIVLDPFCGSGTTLVAAKHLNRRFIGFEAQAAYVAIARKRLRETRHSPPSGEG</sequence>
<evidence type="ECO:0000256" key="4">
    <source>
        <dbReference type="RuleBase" id="RU362026"/>
    </source>
</evidence>
<dbReference type="GO" id="GO:0003677">
    <property type="term" value="F:DNA binding"/>
    <property type="evidence" value="ECO:0007669"/>
    <property type="project" value="InterPro"/>
</dbReference>
<dbReference type="PANTHER" id="PTHR13370:SF3">
    <property type="entry name" value="TRNA (GUANINE(10)-N2)-METHYLTRANSFERASE HOMOLOG"/>
    <property type="match status" value="1"/>
</dbReference>
<reference evidence="6 7" key="2">
    <citation type="submission" date="2020-01" db="EMBL/GenBank/DDBJ databases">
        <title>Microvirga sp. nov., an arsenate reduction bacterium isolated from Tibet hotspring sediments.</title>
        <authorList>
            <person name="Xian W.-D."/>
            <person name="Li W.-J."/>
        </authorList>
    </citation>
    <scope>NUCLEOTIDE SEQUENCE [LARGE SCALE GENOMIC DNA]</scope>
    <source>
        <strain evidence="6 7">KCTC 23863</strain>
    </source>
</reference>
<evidence type="ECO:0000256" key="3">
    <source>
        <dbReference type="ARBA" id="ARBA00047942"/>
    </source>
</evidence>
<dbReference type="InterPro" id="IPR029063">
    <property type="entry name" value="SAM-dependent_MTases_sf"/>
</dbReference>
<keyword evidence="1 6" id="KW-0489">Methyltransferase</keyword>
<keyword evidence="7" id="KW-1185">Reference proteome</keyword>
<reference evidence="6 7" key="1">
    <citation type="submission" date="2019-12" db="EMBL/GenBank/DDBJ databases">
        <authorList>
            <person name="Yuan C.-G."/>
        </authorList>
    </citation>
    <scope>NUCLEOTIDE SEQUENCE [LARGE SCALE GENOMIC DNA]</scope>
    <source>
        <strain evidence="6 7">KCTC 23863</strain>
    </source>
</reference>
<dbReference type="GO" id="GO:0008170">
    <property type="term" value="F:N-methyltransferase activity"/>
    <property type="evidence" value="ECO:0007669"/>
    <property type="project" value="InterPro"/>
</dbReference>
<protein>
    <recommendedName>
        <fullName evidence="4">Methyltransferase</fullName>
        <ecNumber evidence="4">2.1.1.-</ecNumber>
    </recommendedName>
</protein>
<evidence type="ECO:0000256" key="1">
    <source>
        <dbReference type="ARBA" id="ARBA00022603"/>
    </source>
</evidence>
<feature type="domain" description="DNA methylase N-4/N-6" evidence="5">
    <location>
        <begin position="38"/>
        <end position="304"/>
    </location>
</feature>
<comment type="catalytic activity">
    <reaction evidence="3">
        <text>a 2'-deoxyadenosine in DNA + S-adenosyl-L-methionine = an N(6)-methyl-2'-deoxyadenosine in DNA + S-adenosyl-L-homocysteine + H(+)</text>
        <dbReference type="Rhea" id="RHEA:15197"/>
        <dbReference type="Rhea" id="RHEA-COMP:12418"/>
        <dbReference type="Rhea" id="RHEA-COMP:12419"/>
        <dbReference type="ChEBI" id="CHEBI:15378"/>
        <dbReference type="ChEBI" id="CHEBI:57856"/>
        <dbReference type="ChEBI" id="CHEBI:59789"/>
        <dbReference type="ChEBI" id="CHEBI:90615"/>
        <dbReference type="ChEBI" id="CHEBI:90616"/>
        <dbReference type="EC" id="2.1.1.72"/>
    </reaction>
</comment>
<evidence type="ECO:0000313" key="7">
    <source>
        <dbReference type="Proteomes" id="UP000436483"/>
    </source>
</evidence>
<accession>A0A7X3MRP3</accession>
<dbReference type="PANTHER" id="PTHR13370">
    <property type="entry name" value="RNA METHYLASE-RELATED"/>
    <property type="match status" value="1"/>
</dbReference>
<gene>
    <name evidence="6" type="ORF">GR328_10175</name>
</gene>
<proteinExistence type="inferred from homology"/>
<dbReference type="RefSeq" id="WP_160884639.1">
    <property type="nucleotide sequence ID" value="NZ_WURB01000006.1"/>
</dbReference>
<dbReference type="InterPro" id="IPR002941">
    <property type="entry name" value="DNA_methylase_N4/N6"/>
</dbReference>
<dbReference type="GO" id="GO:0005737">
    <property type="term" value="C:cytoplasm"/>
    <property type="evidence" value="ECO:0007669"/>
    <property type="project" value="TreeGrafter"/>
</dbReference>
<dbReference type="InterPro" id="IPR001091">
    <property type="entry name" value="RM_Methyltransferase"/>
</dbReference>